<name>I3Y8K5_THIV6</name>
<reference evidence="1 2" key="1">
    <citation type="submission" date="2012-06" db="EMBL/GenBank/DDBJ databases">
        <title>Complete sequence of Thiocystis violascens DSM 198.</title>
        <authorList>
            <consortium name="US DOE Joint Genome Institute"/>
            <person name="Lucas S."/>
            <person name="Han J."/>
            <person name="Lapidus A."/>
            <person name="Cheng J.-F."/>
            <person name="Goodwin L."/>
            <person name="Pitluck S."/>
            <person name="Peters L."/>
            <person name="Ovchinnikova G."/>
            <person name="Teshima H."/>
            <person name="Detter J.C."/>
            <person name="Han C."/>
            <person name="Tapia R."/>
            <person name="Land M."/>
            <person name="Hauser L."/>
            <person name="Kyrpides N."/>
            <person name="Ivanova N."/>
            <person name="Pagani I."/>
            <person name="Vogl K."/>
            <person name="Liu Z."/>
            <person name="Frigaard N.-U."/>
            <person name="Bryant D."/>
            <person name="Woyke T."/>
        </authorList>
    </citation>
    <scope>NUCLEOTIDE SEQUENCE [LARGE SCALE GENOMIC DNA]</scope>
    <source>
        <strain evidence="2">ATCC 17096 / DSM 198 / 6111</strain>
    </source>
</reference>
<proteinExistence type="predicted"/>
<dbReference type="eggNOG" id="COG5659">
    <property type="taxonomic scope" value="Bacteria"/>
</dbReference>
<dbReference type="EMBL" id="CP003154">
    <property type="protein sequence ID" value="AFL73323.1"/>
    <property type="molecule type" value="Genomic_DNA"/>
</dbReference>
<protein>
    <submittedName>
        <fullName evidence="1">Uncharacterized protein</fullName>
    </submittedName>
</protein>
<sequence>MANAIGSETDAMLKNMVGNLSAHLEDYHEFFQNETADGHELSRAYIMGLLKTEAGKRNLERINEEIDVSGGDQGNRIKRC</sequence>
<evidence type="ECO:0000313" key="1">
    <source>
        <dbReference type="EMBL" id="AFL73323.1"/>
    </source>
</evidence>
<dbReference type="Proteomes" id="UP000006062">
    <property type="component" value="Chromosome"/>
</dbReference>
<keyword evidence="2" id="KW-1185">Reference proteome</keyword>
<dbReference type="AlphaFoldDB" id="I3Y8K5"/>
<accession>I3Y8K5</accession>
<gene>
    <name evidence="1" type="ordered locus">Thivi_1307</name>
</gene>
<evidence type="ECO:0000313" key="2">
    <source>
        <dbReference type="Proteomes" id="UP000006062"/>
    </source>
</evidence>
<organism evidence="1 2">
    <name type="scientific">Thiocystis violascens (strain ATCC 17096 / DSM 198 / 6111)</name>
    <name type="common">Chromatium violascens</name>
    <dbReference type="NCBI Taxonomy" id="765911"/>
    <lineage>
        <taxon>Bacteria</taxon>
        <taxon>Pseudomonadati</taxon>
        <taxon>Pseudomonadota</taxon>
        <taxon>Gammaproteobacteria</taxon>
        <taxon>Chromatiales</taxon>
        <taxon>Chromatiaceae</taxon>
        <taxon>Thiocystis</taxon>
    </lineage>
</organism>
<dbReference type="HOGENOM" id="CLU_2848482_0_0_6"/>
<dbReference type="RefSeq" id="WP_014777804.1">
    <property type="nucleotide sequence ID" value="NC_018012.1"/>
</dbReference>
<dbReference type="KEGG" id="tvi:Thivi_1307"/>